<feature type="transmembrane region" description="Helical" evidence="1">
    <location>
        <begin position="257"/>
        <end position="275"/>
    </location>
</feature>
<feature type="transmembrane region" description="Helical" evidence="1">
    <location>
        <begin position="367"/>
        <end position="385"/>
    </location>
</feature>
<dbReference type="Proteomes" id="UP000245119">
    <property type="component" value="Linkage Group LG4"/>
</dbReference>
<name>A0A2T7PCR8_POMCA</name>
<dbReference type="EMBL" id="PZQS01000004">
    <property type="protein sequence ID" value="PVD31211.1"/>
    <property type="molecule type" value="Genomic_DNA"/>
</dbReference>
<proteinExistence type="predicted"/>
<evidence type="ECO:0000313" key="3">
    <source>
        <dbReference type="Proteomes" id="UP000245119"/>
    </source>
</evidence>
<dbReference type="UniPathway" id="UPA00143"/>
<organism evidence="2 3">
    <name type="scientific">Pomacea canaliculata</name>
    <name type="common">Golden apple snail</name>
    <dbReference type="NCBI Taxonomy" id="400727"/>
    <lineage>
        <taxon>Eukaryota</taxon>
        <taxon>Metazoa</taxon>
        <taxon>Spiralia</taxon>
        <taxon>Lophotrochozoa</taxon>
        <taxon>Mollusca</taxon>
        <taxon>Gastropoda</taxon>
        <taxon>Caenogastropoda</taxon>
        <taxon>Architaenioglossa</taxon>
        <taxon>Ampullarioidea</taxon>
        <taxon>Ampullariidae</taxon>
        <taxon>Pomacea</taxon>
    </lineage>
</organism>
<feature type="transmembrane region" description="Helical" evidence="1">
    <location>
        <begin position="329"/>
        <end position="347"/>
    </location>
</feature>
<protein>
    <submittedName>
        <fullName evidence="2">Uncharacterized protein</fullName>
    </submittedName>
</protein>
<gene>
    <name evidence="2" type="ORF">C0Q70_06623</name>
</gene>
<feature type="transmembrane region" description="Helical" evidence="1">
    <location>
        <begin position="158"/>
        <end position="182"/>
    </location>
</feature>
<feature type="transmembrane region" description="Helical" evidence="1">
    <location>
        <begin position="120"/>
        <end position="138"/>
    </location>
</feature>
<dbReference type="GO" id="GO:0016567">
    <property type="term" value="P:protein ubiquitination"/>
    <property type="evidence" value="ECO:0007669"/>
    <property type="project" value="UniProtKB-UniPathway"/>
</dbReference>
<feature type="transmembrane region" description="Helical" evidence="1">
    <location>
        <begin position="194"/>
        <end position="213"/>
    </location>
</feature>
<keyword evidence="1" id="KW-0812">Transmembrane</keyword>
<evidence type="ECO:0000313" key="2">
    <source>
        <dbReference type="EMBL" id="PVD31211.1"/>
    </source>
</evidence>
<feature type="transmembrane region" description="Helical" evidence="1">
    <location>
        <begin position="93"/>
        <end position="114"/>
    </location>
</feature>
<dbReference type="STRING" id="400727.A0A2T7PCR8"/>
<sequence>MELSAIVLSCLAAIILCIIKLPHVLVVDAVYTVLGGACTLWYTADVLNEYSRGIVLDIHHIFLAKIRVVNLLTTTVSWLLIRKSVDITTRSAVSFSRFITYAISAIVMIMAHGTNSFTRAHLAYSTIPTTLWAVVLGMQMFKTGTRVNAHIRTSDINLFLVVDMFLHLVLGLADIIHPFVIADIQDLELDDLHVYQYRLNGAVSLGNAAFSWVARRFRFGDEKRAVILSHFLSCVVILAGMTTWLSSGMLTFTFSTQIIYLRNVLIMLPAVICFLRKDNGAFWFQHIFQHFAKKGREKLPPRPPGQRSEPEGSGAFHNFGFGGDGGFQFSFGIGAFPFGIFASAFNFNDGRPAPPPQGSPQEAEEQFLSKVFLWVAIIFIFWLLIA</sequence>
<feature type="transmembrane region" description="Helical" evidence="1">
    <location>
        <begin position="225"/>
        <end position="245"/>
    </location>
</feature>
<accession>A0A2T7PCR8</accession>
<dbReference type="AlphaFoldDB" id="A0A2T7PCR8"/>
<comment type="caution">
    <text evidence="2">The sequence shown here is derived from an EMBL/GenBank/DDBJ whole genome shotgun (WGS) entry which is preliminary data.</text>
</comment>
<keyword evidence="1" id="KW-0472">Membrane</keyword>
<feature type="transmembrane region" description="Helical" evidence="1">
    <location>
        <begin position="59"/>
        <end position="81"/>
    </location>
</feature>
<evidence type="ECO:0000256" key="1">
    <source>
        <dbReference type="SAM" id="Phobius"/>
    </source>
</evidence>
<reference evidence="2 3" key="1">
    <citation type="submission" date="2018-04" db="EMBL/GenBank/DDBJ databases">
        <title>The genome of golden apple snail Pomacea canaliculata provides insight into stress tolerance and invasive adaptation.</title>
        <authorList>
            <person name="Liu C."/>
            <person name="Liu B."/>
            <person name="Ren Y."/>
            <person name="Zhang Y."/>
            <person name="Wang H."/>
            <person name="Li S."/>
            <person name="Jiang F."/>
            <person name="Yin L."/>
            <person name="Zhang G."/>
            <person name="Qian W."/>
            <person name="Fan W."/>
        </authorList>
    </citation>
    <scope>NUCLEOTIDE SEQUENCE [LARGE SCALE GENOMIC DNA]</scope>
    <source>
        <strain evidence="2">SZHN2017</strain>
        <tissue evidence="2">Muscle</tissue>
    </source>
</reference>
<keyword evidence="3" id="KW-1185">Reference proteome</keyword>
<keyword evidence="1" id="KW-1133">Transmembrane helix</keyword>